<evidence type="ECO:0000256" key="1">
    <source>
        <dbReference type="SAM" id="MobiDB-lite"/>
    </source>
</evidence>
<feature type="region of interest" description="Disordered" evidence="1">
    <location>
        <begin position="41"/>
        <end position="60"/>
    </location>
</feature>
<organism evidence="2 3">
    <name type="scientific">Beauveria bassiana (strain ARSEF 2860)</name>
    <name type="common">White muscardine disease fungus</name>
    <name type="synonym">Tritirachium shiotae</name>
    <dbReference type="NCBI Taxonomy" id="655819"/>
    <lineage>
        <taxon>Eukaryota</taxon>
        <taxon>Fungi</taxon>
        <taxon>Dikarya</taxon>
        <taxon>Ascomycota</taxon>
        <taxon>Pezizomycotina</taxon>
        <taxon>Sordariomycetes</taxon>
        <taxon>Hypocreomycetidae</taxon>
        <taxon>Hypocreales</taxon>
        <taxon>Cordycipitaceae</taxon>
        <taxon>Beauveria</taxon>
    </lineage>
</organism>
<dbReference type="RefSeq" id="XP_008594150.1">
    <property type="nucleotide sequence ID" value="XM_008595928.1"/>
</dbReference>
<feature type="region of interest" description="Disordered" evidence="1">
    <location>
        <begin position="1"/>
        <end position="23"/>
    </location>
</feature>
<gene>
    <name evidence="2" type="ORF">BBA_00831</name>
</gene>
<dbReference type="EMBL" id="JH725151">
    <property type="protein sequence ID" value="EJP69962.1"/>
    <property type="molecule type" value="Genomic_DNA"/>
</dbReference>
<dbReference type="HOGENOM" id="CLU_2941361_0_0_1"/>
<reference evidence="2 3" key="1">
    <citation type="journal article" date="2012" name="Sci. Rep.">
        <title>Genomic perspectives on the evolution of fungal entomopathogenicity in Beauveria bassiana.</title>
        <authorList>
            <person name="Xiao G."/>
            <person name="Ying S.H."/>
            <person name="Zheng P."/>
            <person name="Wang Z.L."/>
            <person name="Zhang S."/>
            <person name="Xie X.Q."/>
            <person name="Shang Y."/>
            <person name="St Leger R.J."/>
            <person name="Zhao G.P."/>
            <person name="Wang C."/>
            <person name="Feng M.G."/>
        </authorList>
    </citation>
    <scope>NUCLEOTIDE SEQUENCE [LARGE SCALE GENOMIC DNA]</scope>
    <source>
        <strain evidence="2 3">ARSEF 2860</strain>
    </source>
</reference>
<dbReference type="GeneID" id="19883843"/>
<evidence type="ECO:0000313" key="3">
    <source>
        <dbReference type="Proteomes" id="UP000002762"/>
    </source>
</evidence>
<dbReference type="AlphaFoldDB" id="J4UV45"/>
<feature type="compositionally biased region" description="Polar residues" evidence="1">
    <location>
        <begin position="9"/>
        <end position="23"/>
    </location>
</feature>
<sequence>MASPARVNLGSNKFSPSRTAQNGANMVNELVKAQDERLHDELDERDIGDPGAQMRSACFA</sequence>
<protein>
    <submittedName>
        <fullName evidence="2">Uncharacterized protein</fullName>
    </submittedName>
</protein>
<keyword evidence="3" id="KW-1185">Reference proteome</keyword>
<dbReference type="Proteomes" id="UP000002762">
    <property type="component" value="Unassembled WGS sequence"/>
</dbReference>
<name>J4UV45_BEAB2</name>
<dbReference type="InParanoid" id="J4UV45"/>
<accession>J4UV45</accession>
<evidence type="ECO:0000313" key="2">
    <source>
        <dbReference type="EMBL" id="EJP69962.1"/>
    </source>
</evidence>
<proteinExistence type="predicted"/>